<dbReference type="InterPro" id="IPR007627">
    <property type="entry name" value="RNA_pol_sigma70_r2"/>
</dbReference>
<dbReference type="InterPro" id="IPR013249">
    <property type="entry name" value="RNA_pol_sigma70_r4_t2"/>
</dbReference>
<dbReference type="InterPro" id="IPR039425">
    <property type="entry name" value="RNA_pol_sigma-70-like"/>
</dbReference>
<dbReference type="NCBIfam" id="TIGR02937">
    <property type="entry name" value="sigma70-ECF"/>
    <property type="match status" value="1"/>
</dbReference>
<dbReference type="Gene3D" id="1.10.10.10">
    <property type="entry name" value="Winged helix-like DNA-binding domain superfamily/Winged helix DNA-binding domain"/>
    <property type="match status" value="1"/>
</dbReference>
<evidence type="ECO:0000259" key="6">
    <source>
        <dbReference type="Pfam" id="PF04542"/>
    </source>
</evidence>
<reference evidence="8" key="1">
    <citation type="submission" date="2021-03" db="EMBL/GenBank/DDBJ databases">
        <title>Proteiniclasticum marinus sp. nov., isolated from tidal flat sediment.</title>
        <authorList>
            <person name="Namirimu T."/>
            <person name="Yang J.-A."/>
            <person name="Yang S.-H."/>
            <person name="Kim Y.-J."/>
            <person name="Kwon K.K."/>
        </authorList>
    </citation>
    <scope>NUCLEOTIDE SEQUENCE</scope>
    <source>
        <strain evidence="8">SCR006</strain>
    </source>
</reference>
<dbReference type="GO" id="GO:0016987">
    <property type="term" value="F:sigma factor activity"/>
    <property type="evidence" value="ECO:0007669"/>
    <property type="project" value="UniProtKB-KW"/>
</dbReference>
<name>A0A939H4Y6_9CLOT</name>
<dbReference type="PANTHER" id="PTHR43133:SF8">
    <property type="entry name" value="RNA POLYMERASE SIGMA FACTOR HI_1459-RELATED"/>
    <property type="match status" value="1"/>
</dbReference>
<keyword evidence="4" id="KW-0238">DNA-binding</keyword>
<dbReference type="InterPro" id="IPR014284">
    <property type="entry name" value="RNA_pol_sigma-70_dom"/>
</dbReference>
<keyword evidence="2" id="KW-0805">Transcription regulation</keyword>
<evidence type="ECO:0000256" key="5">
    <source>
        <dbReference type="ARBA" id="ARBA00023163"/>
    </source>
</evidence>
<gene>
    <name evidence="8" type="ORF">J3A84_04515</name>
</gene>
<dbReference type="PANTHER" id="PTHR43133">
    <property type="entry name" value="RNA POLYMERASE ECF-TYPE SIGMA FACTO"/>
    <property type="match status" value="1"/>
</dbReference>
<evidence type="ECO:0000256" key="3">
    <source>
        <dbReference type="ARBA" id="ARBA00023082"/>
    </source>
</evidence>
<dbReference type="SUPFAM" id="SSF88946">
    <property type="entry name" value="Sigma2 domain of RNA polymerase sigma factors"/>
    <property type="match status" value="1"/>
</dbReference>
<dbReference type="AlphaFoldDB" id="A0A939H4Y6"/>
<feature type="domain" description="RNA polymerase sigma factor 70 region 4 type 2" evidence="7">
    <location>
        <begin position="121"/>
        <end position="172"/>
    </location>
</feature>
<dbReference type="GO" id="GO:0003677">
    <property type="term" value="F:DNA binding"/>
    <property type="evidence" value="ECO:0007669"/>
    <property type="project" value="UniProtKB-KW"/>
</dbReference>
<evidence type="ECO:0000313" key="9">
    <source>
        <dbReference type="Proteomes" id="UP000664218"/>
    </source>
</evidence>
<keyword evidence="9" id="KW-1185">Reference proteome</keyword>
<dbReference type="Proteomes" id="UP000664218">
    <property type="component" value="Unassembled WGS sequence"/>
</dbReference>
<dbReference type="InterPro" id="IPR036388">
    <property type="entry name" value="WH-like_DNA-bd_sf"/>
</dbReference>
<dbReference type="SUPFAM" id="SSF88659">
    <property type="entry name" value="Sigma3 and sigma4 domains of RNA polymerase sigma factors"/>
    <property type="match status" value="1"/>
</dbReference>
<comment type="caution">
    <text evidence="8">The sequence shown here is derived from an EMBL/GenBank/DDBJ whole genome shotgun (WGS) entry which is preliminary data.</text>
</comment>
<comment type="similarity">
    <text evidence="1">Belongs to the sigma-70 factor family. ECF subfamily.</text>
</comment>
<organism evidence="8 9">
    <name type="scientific">Proteiniclasticum aestuarii</name>
    <dbReference type="NCBI Taxonomy" id="2817862"/>
    <lineage>
        <taxon>Bacteria</taxon>
        <taxon>Bacillati</taxon>
        <taxon>Bacillota</taxon>
        <taxon>Clostridia</taxon>
        <taxon>Eubacteriales</taxon>
        <taxon>Clostridiaceae</taxon>
        <taxon>Proteiniclasticum</taxon>
    </lineage>
</organism>
<evidence type="ECO:0000256" key="4">
    <source>
        <dbReference type="ARBA" id="ARBA00023125"/>
    </source>
</evidence>
<dbReference type="Pfam" id="PF08281">
    <property type="entry name" value="Sigma70_r4_2"/>
    <property type="match status" value="1"/>
</dbReference>
<evidence type="ECO:0000256" key="1">
    <source>
        <dbReference type="ARBA" id="ARBA00010641"/>
    </source>
</evidence>
<dbReference type="InterPro" id="IPR013324">
    <property type="entry name" value="RNA_pol_sigma_r3/r4-like"/>
</dbReference>
<evidence type="ECO:0000256" key="2">
    <source>
        <dbReference type="ARBA" id="ARBA00023015"/>
    </source>
</evidence>
<evidence type="ECO:0000259" key="7">
    <source>
        <dbReference type="Pfam" id="PF08281"/>
    </source>
</evidence>
<feature type="domain" description="RNA polymerase sigma-70 region 2" evidence="6">
    <location>
        <begin position="17"/>
        <end position="85"/>
    </location>
</feature>
<protein>
    <submittedName>
        <fullName evidence="8">Sigma-70 family RNA polymerase sigma factor</fullName>
    </submittedName>
</protein>
<dbReference type="EMBL" id="JAFNJU010000003">
    <property type="protein sequence ID" value="MBO1264302.1"/>
    <property type="molecule type" value="Genomic_DNA"/>
</dbReference>
<dbReference type="Gene3D" id="1.10.1740.10">
    <property type="match status" value="1"/>
</dbReference>
<keyword evidence="5" id="KW-0804">Transcription</keyword>
<keyword evidence="3" id="KW-0731">Sigma factor</keyword>
<accession>A0A939H4Y6</accession>
<dbReference type="InterPro" id="IPR013325">
    <property type="entry name" value="RNA_pol_sigma_r2"/>
</dbReference>
<sequence length="182" mass="20710">MKLLEKNPDAGIDEMMTLYMGMVYNIVKNRISAFSTKEDVEECVIDVFHEIYRQRKAIDLGKGSIKGYIAVIAKRKAIGLYRSRNEKESSSVSFEETYISPMECGHSGIEDALIEKEHTAEILSLIKTLGEPDSEILIRKYYFRQSTRSIAHEMGIRENTVDKKVSRGRNKLRKLLGGNDNG</sequence>
<dbReference type="GO" id="GO:0006352">
    <property type="term" value="P:DNA-templated transcription initiation"/>
    <property type="evidence" value="ECO:0007669"/>
    <property type="project" value="InterPro"/>
</dbReference>
<dbReference type="Pfam" id="PF04542">
    <property type="entry name" value="Sigma70_r2"/>
    <property type="match status" value="1"/>
</dbReference>
<proteinExistence type="inferred from homology"/>
<evidence type="ECO:0000313" key="8">
    <source>
        <dbReference type="EMBL" id="MBO1264302.1"/>
    </source>
</evidence>